<dbReference type="SUPFAM" id="SSF54236">
    <property type="entry name" value="Ubiquitin-like"/>
    <property type="match status" value="2"/>
</dbReference>
<protein>
    <recommendedName>
        <fullName evidence="2">RBD domain-containing protein</fullName>
    </recommendedName>
</protein>
<evidence type="ECO:0000313" key="3">
    <source>
        <dbReference type="EMBL" id="GMT10485.1"/>
    </source>
</evidence>
<dbReference type="GO" id="GO:0012506">
    <property type="term" value="C:vesicle membrane"/>
    <property type="evidence" value="ECO:0007669"/>
    <property type="project" value="TreeGrafter"/>
</dbReference>
<feature type="non-terminal residue" evidence="3">
    <location>
        <position position="1"/>
    </location>
</feature>
<dbReference type="GO" id="GO:0006886">
    <property type="term" value="P:intracellular protein transport"/>
    <property type="evidence" value="ECO:0007669"/>
    <property type="project" value="TreeGrafter"/>
</dbReference>
<evidence type="ECO:0000313" key="4">
    <source>
        <dbReference type="Proteomes" id="UP001432322"/>
    </source>
</evidence>
<feature type="domain" description="RBD" evidence="2">
    <location>
        <begin position="8"/>
        <end position="77"/>
    </location>
</feature>
<dbReference type="InterPro" id="IPR059238">
    <property type="entry name" value="UBX1_UBXN9"/>
</dbReference>
<dbReference type="GO" id="GO:0005737">
    <property type="term" value="C:cytoplasm"/>
    <property type="evidence" value="ECO:0007669"/>
    <property type="project" value="TreeGrafter"/>
</dbReference>
<dbReference type="InterPro" id="IPR021569">
    <property type="entry name" value="TUG-UBL1"/>
</dbReference>
<dbReference type="PANTHER" id="PTHR46467:SF1">
    <property type="entry name" value="TETHER CONTAINING UBX DOMAIN FOR GLUT4"/>
    <property type="match status" value="1"/>
</dbReference>
<evidence type="ECO:0000259" key="2">
    <source>
        <dbReference type="PROSITE" id="PS50898"/>
    </source>
</evidence>
<dbReference type="GO" id="GO:0005634">
    <property type="term" value="C:nucleus"/>
    <property type="evidence" value="ECO:0007669"/>
    <property type="project" value="TreeGrafter"/>
</dbReference>
<dbReference type="InterPro" id="IPR029071">
    <property type="entry name" value="Ubiquitin-like_domsf"/>
</dbReference>
<dbReference type="PANTHER" id="PTHR46467">
    <property type="entry name" value="TETHER CONTAINING UBX DOMAIN FOR GLUT4"/>
    <property type="match status" value="1"/>
</dbReference>
<dbReference type="CDD" id="cd17075">
    <property type="entry name" value="UBX1_UBXN9"/>
    <property type="match status" value="1"/>
</dbReference>
<evidence type="ECO:0000256" key="1">
    <source>
        <dbReference type="SAM" id="MobiDB-lite"/>
    </source>
</evidence>
<dbReference type="Pfam" id="PF11470">
    <property type="entry name" value="TUG-UBL1"/>
    <property type="match status" value="1"/>
</dbReference>
<proteinExistence type="predicted"/>
<comment type="caution">
    <text evidence="3">The sequence shown here is derived from an EMBL/GenBank/DDBJ whole genome shotgun (WGS) entry which is preliminary data.</text>
</comment>
<feature type="region of interest" description="Disordered" evidence="1">
    <location>
        <begin position="548"/>
        <end position="581"/>
    </location>
</feature>
<dbReference type="GO" id="GO:0042593">
    <property type="term" value="P:glucose homeostasis"/>
    <property type="evidence" value="ECO:0007669"/>
    <property type="project" value="TreeGrafter"/>
</dbReference>
<organism evidence="3 4">
    <name type="scientific">Pristionchus fissidentatus</name>
    <dbReference type="NCBI Taxonomy" id="1538716"/>
    <lineage>
        <taxon>Eukaryota</taxon>
        <taxon>Metazoa</taxon>
        <taxon>Ecdysozoa</taxon>
        <taxon>Nematoda</taxon>
        <taxon>Chromadorea</taxon>
        <taxon>Rhabditida</taxon>
        <taxon>Rhabditina</taxon>
        <taxon>Diplogasteromorpha</taxon>
        <taxon>Diplogasteroidea</taxon>
        <taxon>Neodiplogasteridae</taxon>
        <taxon>Pristionchus</taxon>
    </lineage>
</organism>
<dbReference type="Gene3D" id="3.10.20.90">
    <property type="entry name" value="Phosphatidylinositol 3-kinase Catalytic Subunit, Chain A, domain 1"/>
    <property type="match status" value="1"/>
</dbReference>
<accession>A0AAV5UY83</accession>
<dbReference type="InterPro" id="IPR003116">
    <property type="entry name" value="RBD_dom"/>
</dbReference>
<name>A0AAV5UY83_9BILA</name>
<dbReference type="AlphaFoldDB" id="A0AAV5UY83"/>
<dbReference type="PROSITE" id="PS50898">
    <property type="entry name" value="RBD"/>
    <property type="match status" value="1"/>
</dbReference>
<dbReference type="GO" id="GO:0007165">
    <property type="term" value="P:signal transduction"/>
    <property type="evidence" value="ECO:0007669"/>
    <property type="project" value="InterPro"/>
</dbReference>
<keyword evidence="4" id="KW-1185">Reference proteome</keyword>
<sequence length="581" mass="65336">LVSQMSLTSVTVLCPNARRVPIKVTPSTLLRKVLEEVCLSHGFDPTSHELRHHNKPLDLALPLRLSGLPNNATLDLVEGIVSTVVQDVTVALQIPDGRHEVKCKTSDTLLEVVRLVSESIGVDLISATEDGHPSCSYMNRQYRGESELSFRTLGSIGVSGGRILIRYIRLQLSSDKLDEIEKLISEEKTEKERLEKRFETAKIENEARLKREEDDEKLIERLRMEEERRLREEAEREAANPPPQQSIPDRLPSVAPVTNNEDRWAFDSPFVAPPPSTPMVIDTVSHAPAVVPNRSPIRSSRIEALEALLQNVNQSLESRSGSSAIVDTVAEVGRLPVASVNEILGAGRMEMEEENTEPLPERCDRAAVYFKKEERTNEMEEELGDEFFELTVDDLKSIQKAHRDTVRSQSQRALLPKSTMEERNKERKLAAWKHVVIRFKLPNEILIQGCFLPHEPACHLHQFLSYIIGDDFSLRFVNSKIAKEETKTLVAMEFAPKATIIVSCGEVSINGENVREVSHEEAEQMSRSWLSTNSSFVPYAPTVDPEPAHLAQKRAADLSPTSQRRTIPESLPSGPKWLKKK</sequence>
<reference evidence="3" key="1">
    <citation type="submission" date="2023-10" db="EMBL/GenBank/DDBJ databases">
        <title>Genome assembly of Pristionchus species.</title>
        <authorList>
            <person name="Yoshida K."/>
            <person name="Sommer R.J."/>
        </authorList>
    </citation>
    <scope>NUCLEOTIDE SEQUENCE</scope>
    <source>
        <strain evidence="3">RS5133</strain>
    </source>
</reference>
<feature type="region of interest" description="Disordered" evidence="1">
    <location>
        <begin position="230"/>
        <end position="252"/>
    </location>
</feature>
<dbReference type="EMBL" id="BTSY01000001">
    <property type="protein sequence ID" value="GMT10485.1"/>
    <property type="molecule type" value="Genomic_DNA"/>
</dbReference>
<dbReference type="Proteomes" id="UP001432322">
    <property type="component" value="Unassembled WGS sequence"/>
</dbReference>
<dbReference type="CDD" id="cd16105">
    <property type="entry name" value="Ubl_ASPSCR1_like"/>
    <property type="match status" value="1"/>
</dbReference>
<gene>
    <name evidence="3" type="ORF">PFISCL1PPCAC_1782</name>
</gene>